<evidence type="ECO:0008006" key="3">
    <source>
        <dbReference type="Google" id="ProtNLM"/>
    </source>
</evidence>
<keyword evidence="2" id="KW-1185">Reference proteome</keyword>
<reference evidence="1 2" key="1">
    <citation type="journal article" date="2019" name="ISME J.">
        <title>Isolation and characterization of a thermophilic sulfur- and iron-reducing thaumarchaeote from a terrestrial acidic hot spring.</title>
        <authorList>
            <person name="Kato S."/>
            <person name="Itoh T."/>
            <person name="Yuki M."/>
            <person name="Nagamori M."/>
            <person name="Ohnishi M."/>
            <person name="Uematsu K."/>
            <person name="Suzuki K."/>
            <person name="Takashina T."/>
            <person name="Ohkuma M."/>
        </authorList>
    </citation>
    <scope>NUCLEOTIDE SEQUENCE [LARGE SCALE GENOMIC DNA]</scope>
    <source>
        <strain evidence="1 2">NAS-02</strain>
    </source>
</reference>
<dbReference type="InterPro" id="IPR011008">
    <property type="entry name" value="Dimeric_a/b-barrel"/>
</dbReference>
<dbReference type="GeneID" id="55583845"/>
<dbReference type="KEGG" id="ccai:NAS2_0029"/>
<sequence>MALKPIYLVRLAVKNPEMDAKFRAWYNGVHLPDLLKVPGVVKDARFDLIKGDIASLAIYEFPSVDAMMEGKNSDELAKAKADTQARWGSYLDPRGERYWCDVLEVYECRRDGLLDSGTSFVAYSTRDDSMASKYIVGELLPELRRFGLSTAVLYKVLYKDPESLPDRILMLQFKSEDIKALVAGIDGVISRARSVGLFEKLTIAHYDFAVSYTRNPPG</sequence>
<dbReference type="SUPFAM" id="SSF54909">
    <property type="entry name" value="Dimeric alpha+beta barrel"/>
    <property type="match status" value="1"/>
</dbReference>
<proteinExistence type="predicted"/>
<dbReference type="AlphaFoldDB" id="A0A4P2VAE6"/>
<organism evidence="1 2">
    <name type="scientific">Conexivisphaera calida</name>
    <dbReference type="NCBI Taxonomy" id="1874277"/>
    <lineage>
        <taxon>Archaea</taxon>
        <taxon>Nitrososphaerota</taxon>
        <taxon>Conexivisphaeria</taxon>
        <taxon>Conexivisphaerales</taxon>
        <taxon>Conexivisphaeraceae</taxon>
        <taxon>Conexivisphaera</taxon>
    </lineage>
</organism>
<accession>A0A4P2VAE6</accession>
<dbReference type="Proteomes" id="UP000509448">
    <property type="component" value="Chromosome"/>
</dbReference>
<protein>
    <recommendedName>
        <fullName evidence="3">EthD domain-containing protein</fullName>
    </recommendedName>
</protein>
<evidence type="ECO:0000313" key="2">
    <source>
        <dbReference type="Proteomes" id="UP000509448"/>
    </source>
</evidence>
<evidence type="ECO:0000313" key="1">
    <source>
        <dbReference type="EMBL" id="BBE41444.1"/>
    </source>
</evidence>
<name>A0A4P2VAE6_9ARCH</name>
<gene>
    <name evidence="1" type="ORF">NAS2_0029</name>
</gene>
<dbReference type="EMBL" id="AP018732">
    <property type="protein sequence ID" value="BBE41444.1"/>
    <property type="molecule type" value="Genomic_DNA"/>
</dbReference>
<dbReference type="RefSeq" id="WP_174447789.1">
    <property type="nucleotide sequence ID" value="NZ_AP018732.1"/>
</dbReference>